<dbReference type="AlphaFoldDB" id="A0A9W9SM64"/>
<reference evidence="2" key="1">
    <citation type="submission" date="2022-11" db="EMBL/GenBank/DDBJ databases">
        <authorList>
            <person name="Petersen C."/>
        </authorList>
    </citation>
    <scope>NUCLEOTIDE SEQUENCE</scope>
    <source>
        <strain evidence="2">IBT 29864</strain>
    </source>
</reference>
<name>A0A9W9SM64_9EURO</name>
<reference evidence="2" key="2">
    <citation type="journal article" date="2023" name="IMA Fungus">
        <title>Comparative genomic study of the Penicillium genus elucidates a diverse pangenome and 15 lateral gene transfer events.</title>
        <authorList>
            <person name="Petersen C."/>
            <person name="Sorensen T."/>
            <person name="Nielsen M.R."/>
            <person name="Sondergaard T.E."/>
            <person name="Sorensen J.L."/>
            <person name="Fitzpatrick D.A."/>
            <person name="Frisvad J.C."/>
            <person name="Nielsen K.L."/>
        </authorList>
    </citation>
    <scope>NUCLEOTIDE SEQUENCE</scope>
    <source>
        <strain evidence="2">IBT 29864</strain>
    </source>
</reference>
<evidence type="ECO:0000313" key="3">
    <source>
        <dbReference type="Proteomes" id="UP001147782"/>
    </source>
</evidence>
<feature type="region of interest" description="Disordered" evidence="1">
    <location>
        <begin position="179"/>
        <end position="206"/>
    </location>
</feature>
<organism evidence="2 3">
    <name type="scientific">Penicillium cataractarum</name>
    <dbReference type="NCBI Taxonomy" id="2100454"/>
    <lineage>
        <taxon>Eukaryota</taxon>
        <taxon>Fungi</taxon>
        <taxon>Dikarya</taxon>
        <taxon>Ascomycota</taxon>
        <taxon>Pezizomycotina</taxon>
        <taxon>Eurotiomycetes</taxon>
        <taxon>Eurotiomycetidae</taxon>
        <taxon>Eurotiales</taxon>
        <taxon>Aspergillaceae</taxon>
        <taxon>Penicillium</taxon>
    </lineage>
</organism>
<accession>A0A9W9SM64</accession>
<evidence type="ECO:0000313" key="2">
    <source>
        <dbReference type="EMBL" id="KAJ5380219.1"/>
    </source>
</evidence>
<protein>
    <submittedName>
        <fullName evidence="2">Uncharacterized protein</fullName>
    </submittedName>
</protein>
<dbReference type="GeneID" id="81434755"/>
<evidence type="ECO:0000256" key="1">
    <source>
        <dbReference type="SAM" id="MobiDB-lite"/>
    </source>
</evidence>
<comment type="caution">
    <text evidence="2">The sequence shown here is derived from an EMBL/GenBank/DDBJ whole genome shotgun (WGS) entry which is preliminary data.</text>
</comment>
<dbReference type="EMBL" id="JAPZBS010000002">
    <property type="protein sequence ID" value="KAJ5380219.1"/>
    <property type="molecule type" value="Genomic_DNA"/>
</dbReference>
<keyword evidence="3" id="KW-1185">Reference proteome</keyword>
<dbReference type="Proteomes" id="UP001147782">
    <property type="component" value="Unassembled WGS sequence"/>
</dbReference>
<sequence>MGDALRPSDDEFKKVLQQSLNIWSSYLDSGSEDHPLPRQAMDLRSLVGQTPPFLGDNLASLDEKISFACEEKQWTQGEGSLVVNCRSAWRTSKGICDIQPRILPKQLLLGFSRQLTVSFSEDSPLSDWPEVQGLSGYDKGNYLSILFFAWAYILSARWVELLGRSEDHECHIRYAAPEAKSPPLSEEQSKVQIDLGEGACEEEALR</sequence>
<proteinExistence type="predicted"/>
<gene>
    <name evidence="2" type="ORF">N7496_002647</name>
</gene>
<dbReference type="OrthoDB" id="3549294at2759"/>
<dbReference type="RefSeq" id="XP_056557790.1">
    <property type="nucleotide sequence ID" value="XM_056695578.1"/>
</dbReference>